<comment type="caution">
    <text evidence="1">The sequence shown here is derived from an EMBL/GenBank/DDBJ whole genome shotgun (WGS) entry which is preliminary data.</text>
</comment>
<organism evidence="1 2">
    <name type="scientific">Dermatophagoides pteronyssinus</name>
    <name type="common">European house dust mite</name>
    <dbReference type="NCBI Taxonomy" id="6956"/>
    <lineage>
        <taxon>Eukaryota</taxon>
        <taxon>Metazoa</taxon>
        <taxon>Ecdysozoa</taxon>
        <taxon>Arthropoda</taxon>
        <taxon>Chelicerata</taxon>
        <taxon>Arachnida</taxon>
        <taxon>Acari</taxon>
        <taxon>Acariformes</taxon>
        <taxon>Sarcoptiformes</taxon>
        <taxon>Astigmata</taxon>
        <taxon>Psoroptidia</taxon>
        <taxon>Analgoidea</taxon>
        <taxon>Pyroglyphidae</taxon>
        <taxon>Dermatophagoidinae</taxon>
        <taxon>Dermatophagoides</taxon>
    </lineage>
</organism>
<evidence type="ECO:0000313" key="1">
    <source>
        <dbReference type="EMBL" id="KAH9422983.1"/>
    </source>
</evidence>
<evidence type="ECO:0000313" key="2">
    <source>
        <dbReference type="Proteomes" id="UP000887458"/>
    </source>
</evidence>
<proteinExistence type="predicted"/>
<keyword evidence="2" id="KW-1185">Reference proteome</keyword>
<dbReference type="EMBL" id="NJHN03000034">
    <property type="protein sequence ID" value="KAH9422983.1"/>
    <property type="molecule type" value="Genomic_DNA"/>
</dbReference>
<protein>
    <submittedName>
        <fullName evidence="1">Uncharacterized protein</fullName>
    </submittedName>
</protein>
<dbReference type="Proteomes" id="UP000887458">
    <property type="component" value="Unassembled WGS sequence"/>
</dbReference>
<gene>
    <name evidence="1" type="ORF">DERP_007574</name>
</gene>
<reference evidence="1 2" key="2">
    <citation type="journal article" date="2022" name="Mol. Biol. Evol.">
        <title>Comparative Genomics Reveals Insights into the Divergent Evolution of Astigmatic Mites and Household Pest Adaptations.</title>
        <authorList>
            <person name="Xiong Q."/>
            <person name="Wan A.T."/>
            <person name="Liu X."/>
            <person name="Fung C.S."/>
            <person name="Xiao X."/>
            <person name="Malainual N."/>
            <person name="Hou J."/>
            <person name="Wang L."/>
            <person name="Wang M."/>
            <person name="Yang K.Y."/>
            <person name="Cui Y."/>
            <person name="Leung E.L."/>
            <person name="Nong W."/>
            <person name="Shin S.K."/>
            <person name="Au S.W."/>
            <person name="Jeong K.Y."/>
            <person name="Chew F.T."/>
            <person name="Hui J.H."/>
            <person name="Leung T.F."/>
            <person name="Tungtrongchitr A."/>
            <person name="Zhong N."/>
            <person name="Liu Z."/>
            <person name="Tsui S.K."/>
        </authorList>
    </citation>
    <scope>NUCLEOTIDE SEQUENCE [LARGE SCALE GENOMIC DNA]</scope>
    <source>
        <strain evidence="1">Derp</strain>
    </source>
</reference>
<accession>A0ABQ8JK47</accession>
<name>A0ABQ8JK47_DERPT</name>
<sequence>MVLPFFLCIKNSYCYDFFVSLNWFLFDFRNADISRWEKNFTQTFISDRQQNCGQQIEIY</sequence>
<reference evidence="1 2" key="1">
    <citation type="journal article" date="2018" name="J. Allergy Clin. Immunol.">
        <title>High-quality assembly of Dermatophagoides pteronyssinus genome and transcriptome reveals a wide range of novel allergens.</title>
        <authorList>
            <person name="Liu X.Y."/>
            <person name="Yang K.Y."/>
            <person name="Wang M.Q."/>
            <person name="Kwok J.S."/>
            <person name="Zeng X."/>
            <person name="Yang Z."/>
            <person name="Xiao X.J."/>
            <person name="Lau C.P."/>
            <person name="Li Y."/>
            <person name="Huang Z.M."/>
            <person name="Ba J.G."/>
            <person name="Yim A.K."/>
            <person name="Ouyang C.Y."/>
            <person name="Ngai S.M."/>
            <person name="Chan T.F."/>
            <person name="Leung E.L."/>
            <person name="Liu L."/>
            <person name="Liu Z.G."/>
            <person name="Tsui S.K."/>
        </authorList>
    </citation>
    <scope>NUCLEOTIDE SEQUENCE [LARGE SCALE GENOMIC DNA]</scope>
    <source>
        <strain evidence="1">Derp</strain>
    </source>
</reference>